<gene>
    <name evidence="2" type="ORF">LP52_14870</name>
</gene>
<keyword evidence="1" id="KW-0802">TPR repeat</keyword>
<sequence>MQETTYETFSRGQMYFDLGDYIEAARILKPIAEVEPGSRSILELLGRAYFHSAQLTKAEKTFRRIIDLDPCDSWAHIALARSLERQSRIDEAAPYRRMHAVMSGGSLD</sequence>
<dbReference type="InterPro" id="IPR019734">
    <property type="entry name" value="TPR_rpt"/>
</dbReference>
<accession>A0A0C2FG30</accession>
<proteinExistence type="predicted"/>
<dbReference type="OrthoDB" id="9799122at2"/>
<reference evidence="3" key="1">
    <citation type="journal article" date="2015" name="Chem. Biol.">
        <title>Structure, bioactivity, and resistance mechanism of streptomonomicin, an unusual lasso Peptide from an understudied halophilic actinomycete.</title>
        <authorList>
            <person name="Metelev M."/>
            <person name="Tietz J.I."/>
            <person name="Melby J.O."/>
            <person name="Blair P.M."/>
            <person name="Zhu L."/>
            <person name="Livnat I."/>
            <person name="Severinov K."/>
            <person name="Mitchell D.A."/>
        </authorList>
    </citation>
    <scope>NUCLEOTIDE SEQUENCE [LARGE SCALE GENOMIC DNA]</scope>
    <source>
        <strain evidence="3">YIM 90003</strain>
    </source>
</reference>
<dbReference type="Gene3D" id="1.25.40.10">
    <property type="entry name" value="Tetratricopeptide repeat domain"/>
    <property type="match status" value="1"/>
</dbReference>
<dbReference type="STRING" id="183763.LP52_14870"/>
<dbReference type="Proteomes" id="UP000031675">
    <property type="component" value="Unassembled WGS sequence"/>
</dbReference>
<dbReference type="Pfam" id="PF14559">
    <property type="entry name" value="TPR_19"/>
    <property type="match status" value="1"/>
</dbReference>
<protein>
    <submittedName>
        <fullName evidence="2">Uncharacterized protein</fullName>
    </submittedName>
</protein>
<organism evidence="2 3">
    <name type="scientific">Streptomonospora alba</name>
    <dbReference type="NCBI Taxonomy" id="183763"/>
    <lineage>
        <taxon>Bacteria</taxon>
        <taxon>Bacillati</taxon>
        <taxon>Actinomycetota</taxon>
        <taxon>Actinomycetes</taxon>
        <taxon>Streptosporangiales</taxon>
        <taxon>Nocardiopsidaceae</taxon>
        <taxon>Streptomonospora</taxon>
    </lineage>
</organism>
<feature type="repeat" description="TPR" evidence="1">
    <location>
        <begin position="39"/>
        <end position="72"/>
    </location>
</feature>
<dbReference type="RefSeq" id="WP_040274196.1">
    <property type="nucleotide sequence ID" value="NZ_JROO01000028.1"/>
</dbReference>
<dbReference type="InterPro" id="IPR011990">
    <property type="entry name" value="TPR-like_helical_dom_sf"/>
</dbReference>
<evidence type="ECO:0000313" key="3">
    <source>
        <dbReference type="Proteomes" id="UP000031675"/>
    </source>
</evidence>
<evidence type="ECO:0000313" key="2">
    <source>
        <dbReference type="EMBL" id="KIH98199.1"/>
    </source>
</evidence>
<dbReference type="EMBL" id="JROO01000028">
    <property type="protein sequence ID" value="KIH98199.1"/>
    <property type="molecule type" value="Genomic_DNA"/>
</dbReference>
<evidence type="ECO:0000256" key="1">
    <source>
        <dbReference type="PROSITE-ProRule" id="PRU00339"/>
    </source>
</evidence>
<dbReference type="PROSITE" id="PS50005">
    <property type="entry name" value="TPR"/>
    <property type="match status" value="1"/>
</dbReference>
<comment type="caution">
    <text evidence="2">The sequence shown here is derived from an EMBL/GenBank/DDBJ whole genome shotgun (WGS) entry which is preliminary data.</text>
</comment>
<name>A0A0C2FG30_9ACTN</name>
<dbReference type="SUPFAM" id="SSF48452">
    <property type="entry name" value="TPR-like"/>
    <property type="match status" value="1"/>
</dbReference>
<dbReference type="AlphaFoldDB" id="A0A0C2FG30"/>
<keyword evidence="3" id="KW-1185">Reference proteome</keyword>